<organism evidence="1 2">
    <name type="scientific">Pararhodobacter zhoushanensis</name>
    <dbReference type="NCBI Taxonomy" id="2479545"/>
    <lineage>
        <taxon>Bacteria</taxon>
        <taxon>Pseudomonadati</taxon>
        <taxon>Pseudomonadota</taxon>
        <taxon>Alphaproteobacteria</taxon>
        <taxon>Rhodobacterales</taxon>
        <taxon>Paracoccaceae</taxon>
        <taxon>Pararhodobacter</taxon>
    </lineage>
</organism>
<reference evidence="1 2" key="1">
    <citation type="submission" date="2022-10" db="EMBL/GenBank/DDBJ databases">
        <title>Pararhodobacter sp. nov., isolated from marine algae.</title>
        <authorList>
            <person name="Choi B.J."/>
            <person name="Kim J.M."/>
            <person name="Lee J.K."/>
            <person name="Choi D.G."/>
            <person name="Jeon C.O."/>
        </authorList>
    </citation>
    <scope>NUCLEOTIDE SEQUENCE [LARGE SCALE GENOMIC DNA]</scope>
    <source>
        <strain evidence="1 2">ZQ420</strain>
    </source>
</reference>
<evidence type="ECO:0000313" key="1">
    <source>
        <dbReference type="EMBL" id="MCW1932641.1"/>
    </source>
</evidence>
<dbReference type="EMBL" id="JAPDFL010000001">
    <property type="protein sequence ID" value="MCW1932641.1"/>
    <property type="molecule type" value="Genomic_DNA"/>
</dbReference>
<comment type="caution">
    <text evidence="1">The sequence shown here is derived from an EMBL/GenBank/DDBJ whole genome shotgun (WGS) entry which is preliminary data.</text>
</comment>
<dbReference type="RefSeq" id="WP_264505626.1">
    <property type="nucleotide sequence ID" value="NZ_JAPDFL010000001.1"/>
</dbReference>
<dbReference type="Proteomes" id="UP001208938">
    <property type="component" value="Unassembled WGS sequence"/>
</dbReference>
<protein>
    <submittedName>
        <fullName evidence="1">Uncharacterized protein</fullName>
    </submittedName>
</protein>
<gene>
    <name evidence="1" type="ORF">OKW52_10325</name>
</gene>
<accession>A0ABT3GYM7</accession>
<proteinExistence type="predicted"/>
<keyword evidence="2" id="KW-1185">Reference proteome</keyword>
<evidence type="ECO:0000313" key="2">
    <source>
        <dbReference type="Proteomes" id="UP001208938"/>
    </source>
</evidence>
<sequence>MTFDALITLAQNSQIHNAATPVLDRIAEILRLLRETLDLG</sequence>
<name>A0ABT3GYM7_9RHOB</name>